<organism evidence="1 2">
    <name type="scientific">Lactuca virosa</name>
    <dbReference type="NCBI Taxonomy" id="75947"/>
    <lineage>
        <taxon>Eukaryota</taxon>
        <taxon>Viridiplantae</taxon>
        <taxon>Streptophyta</taxon>
        <taxon>Embryophyta</taxon>
        <taxon>Tracheophyta</taxon>
        <taxon>Spermatophyta</taxon>
        <taxon>Magnoliopsida</taxon>
        <taxon>eudicotyledons</taxon>
        <taxon>Gunneridae</taxon>
        <taxon>Pentapetalae</taxon>
        <taxon>asterids</taxon>
        <taxon>campanulids</taxon>
        <taxon>Asterales</taxon>
        <taxon>Asteraceae</taxon>
        <taxon>Cichorioideae</taxon>
        <taxon>Cichorieae</taxon>
        <taxon>Lactucinae</taxon>
        <taxon>Lactuca</taxon>
    </lineage>
</organism>
<proteinExistence type="predicted"/>
<evidence type="ECO:0000313" key="1">
    <source>
        <dbReference type="EMBL" id="CAH1436166.1"/>
    </source>
</evidence>
<dbReference type="AlphaFoldDB" id="A0AAU9NEA3"/>
<sequence>MPNNPFFLLSIVSITLNTSIYVGKPNHHQRRRLLHAPLVSIDFALICRPFSLLDSSWQSISSYSRVRTLQASDLTLNLNNGIRCSSIRYSITEIRQTCRFWVHEILGCRQSFGEERGGTGSMVVGGVTDNVYLSPEIVIVMKR</sequence>
<dbReference type="EMBL" id="CAKMRJ010004445">
    <property type="protein sequence ID" value="CAH1436166.1"/>
    <property type="molecule type" value="Genomic_DNA"/>
</dbReference>
<gene>
    <name evidence="1" type="ORF">LVIROSA_LOCUS22556</name>
</gene>
<protein>
    <submittedName>
        <fullName evidence="1">Uncharacterized protein</fullName>
    </submittedName>
</protein>
<name>A0AAU9NEA3_9ASTR</name>
<dbReference type="Proteomes" id="UP001157418">
    <property type="component" value="Unassembled WGS sequence"/>
</dbReference>
<keyword evidence="2" id="KW-1185">Reference proteome</keyword>
<evidence type="ECO:0000313" key="2">
    <source>
        <dbReference type="Proteomes" id="UP001157418"/>
    </source>
</evidence>
<accession>A0AAU9NEA3</accession>
<reference evidence="1 2" key="1">
    <citation type="submission" date="2022-01" db="EMBL/GenBank/DDBJ databases">
        <authorList>
            <person name="Xiong W."/>
            <person name="Schranz E."/>
        </authorList>
    </citation>
    <scope>NUCLEOTIDE SEQUENCE [LARGE SCALE GENOMIC DNA]</scope>
</reference>
<comment type="caution">
    <text evidence="1">The sequence shown here is derived from an EMBL/GenBank/DDBJ whole genome shotgun (WGS) entry which is preliminary data.</text>
</comment>